<organism evidence="3 5">
    <name type="scientific">Psychrobacter raelei</name>
    <dbReference type="NCBI Taxonomy" id="2565531"/>
    <lineage>
        <taxon>Bacteria</taxon>
        <taxon>Pseudomonadati</taxon>
        <taxon>Pseudomonadota</taxon>
        <taxon>Gammaproteobacteria</taxon>
        <taxon>Moraxellales</taxon>
        <taxon>Moraxellaceae</taxon>
        <taxon>Psychrobacter</taxon>
    </lineage>
</organism>
<dbReference type="KEGG" id="prae:MN210_04090"/>
<dbReference type="Pfam" id="PF13592">
    <property type="entry name" value="HTH_33"/>
    <property type="match status" value="1"/>
</dbReference>
<dbReference type="KEGG" id="prae:MN210_03965"/>
<name>A0AAT9PEM7_9GAMM</name>
<evidence type="ECO:0000313" key="2">
    <source>
        <dbReference type="EMBL" id="UNK05919.1"/>
    </source>
</evidence>
<proteinExistence type="predicted"/>
<keyword evidence="5" id="KW-1185">Reference proteome</keyword>
<evidence type="ECO:0000259" key="1">
    <source>
        <dbReference type="Pfam" id="PF13592"/>
    </source>
</evidence>
<sequence>MPKKTPRNHKLTDHDFLQLSKTEGNARARIRLLMLHQLSQGHPIATVAENFGYNPRSVYTIRRKYWLHGITSVYDAAGRGRKSLLAEKDIEPFKQAIVEAQQQRGGGRLTAKDIAQIAKEQFNANYTPKAIYPLMKRIGMSWISARSQHPKADPKVMEAYKKTSLSR</sequence>
<evidence type="ECO:0000313" key="3">
    <source>
        <dbReference type="EMBL" id="UNK05930.1"/>
    </source>
</evidence>
<reference evidence="3" key="2">
    <citation type="submission" date="2024-03" db="EMBL/GenBank/DDBJ databases">
        <title>Psychrobacter raelis sp. nov. isolated from a dog with peritonitis.</title>
        <authorList>
            <person name="Schiavone A."/>
            <person name="Manzulli V."/>
            <person name="Camarda A."/>
            <person name="Cafiero M.A."/>
            <person name="Vasco I."/>
            <person name="Marino L."/>
            <person name="Pennuzzi G."/>
            <person name="Serrecchia L."/>
            <person name="Galante D."/>
            <person name="Pugliese N."/>
        </authorList>
    </citation>
    <scope>NUCLEOTIDE SEQUENCE</scope>
    <source>
        <strain evidence="3 5">PraFG1</strain>
    </source>
</reference>
<gene>
    <name evidence="2" type="ORF">MN210_03965</name>
    <name evidence="3" type="ORF">MN210_04090</name>
    <name evidence="4" type="ORF">MN210_04160</name>
</gene>
<evidence type="ECO:0000313" key="4">
    <source>
        <dbReference type="EMBL" id="UNK05939.1"/>
    </source>
</evidence>
<protein>
    <submittedName>
        <fullName evidence="3">Winged helix-turn-helix domain-containing protein</fullName>
    </submittedName>
</protein>
<dbReference type="EMBL" id="CP093310">
    <property type="protein sequence ID" value="UNK05939.1"/>
    <property type="molecule type" value="Genomic_DNA"/>
</dbReference>
<dbReference type="AlphaFoldDB" id="A0AAT9PEM7"/>
<dbReference type="KEGG" id="prae:MN210_04160"/>
<evidence type="ECO:0000313" key="5">
    <source>
        <dbReference type="Proteomes" id="UP000829560"/>
    </source>
</evidence>
<dbReference type="EMBL" id="CP093310">
    <property type="protein sequence ID" value="UNK05930.1"/>
    <property type="molecule type" value="Genomic_DNA"/>
</dbReference>
<dbReference type="InterPro" id="IPR025959">
    <property type="entry name" value="Winged_HTH_dom"/>
</dbReference>
<dbReference type="EMBL" id="CP093310">
    <property type="protein sequence ID" value="UNK05919.1"/>
    <property type="molecule type" value="Genomic_DNA"/>
</dbReference>
<feature type="domain" description="Winged helix-turn helix" evidence="1">
    <location>
        <begin position="106"/>
        <end position="163"/>
    </location>
</feature>
<dbReference type="Proteomes" id="UP000829560">
    <property type="component" value="Chromosome"/>
</dbReference>
<reference evidence="5" key="1">
    <citation type="submission" date="2022-03" db="EMBL/GenBank/DDBJ databases">
        <title>Psychrobacter raelis sp. nov. isolated from a dog with peritonitis.</title>
        <authorList>
            <person name="Schiavone A."/>
            <person name="Manzulli V."/>
            <person name="Camarda A."/>
            <person name="Cafiero M.A."/>
            <person name="Vasco I."/>
            <person name="Marino L."/>
            <person name="Pennuzzi G."/>
            <person name="Serrecchia L."/>
            <person name="Galante D."/>
            <person name="Pugliese N."/>
        </authorList>
    </citation>
    <scope>NUCLEOTIDE SEQUENCE [LARGE SCALE GENOMIC DNA]</scope>
    <source>
        <strain evidence="5">PraFG1</strain>
    </source>
</reference>
<dbReference type="SUPFAM" id="SSF46689">
    <property type="entry name" value="Homeodomain-like"/>
    <property type="match status" value="1"/>
</dbReference>
<dbReference type="Pfam" id="PF13384">
    <property type="entry name" value="HTH_23"/>
    <property type="match status" value="1"/>
</dbReference>
<dbReference type="InterPro" id="IPR009057">
    <property type="entry name" value="Homeodomain-like_sf"/>
</dbReference>
<dbReference type="RefSeq" id="WP_241878649.1">
    <property type="nucleotide sequence ID" value="NZ_CP093310.2"/>
</dbReference>
<accession>A0AAT9PEM7</accession>